<keyword evidence="9" id="KW-0548">Nucleotidyltransferase</keyword>
<dbReference type="InterPro" id="IPR000605">
    <property type="entry name" value="Helicase_SF3_ssDNA/RNA_vir"/>
</dbReference>
<protein>
    <recommendedName>
        <fullName evidence="26">Master replication protein</fullName>
    </recommendedName>
    <alternativeName>
        <fullName evidence="21">ATP-dependent helicase Rep</fullName>
    </alternativeName>
    <alternativeName>
        <fullName evidence="22">RepP</fullName>
    </alternativeName>
    <alternativeName>
        <fullName evidence="6">Replication-associated protein</fullName>
    </alternativeName>
</protein>
<dbReference type="PROSITE" id="PS52020">
    <property type="entry name" value="CRESS_DNA_REP"/>
    <property type="match status" value="1"/>
</dbReference>
<evidence type="ECO:0000256" key="18">
    <source>
        <dbReference type="ARBA" id="ARBA00023124"/>
    </source>
</evidence>
<dbReference type="GO" id="GO:0003677">
    <property type="term" value="F:DNA binding"/>
    <property type="evidence" value="ECO:0007669"/>
    <property type="project" value="UniProtKB-KW"/>
</dbReference>
<keyword evidence="15" id="KW-0378">Hydrolase</keyword>
<evidence type="ECO:0000256" key="15">
    <source>
        <dbReference type="ARBA" id="ARBA00022801"/>
    </source>
</evidence>
<evidence type="ECO:0000256" key="14">
    <source>
        <dbReference type="ARBA" id="ARBA00022759"/>
    </source>
</evidence>
<evidence type="ECO:0000256" key="11">
    <source>
        <dbReference type="ARBA" id="ARBA00022722"/>
    </source>
</evidence>
<dbReference type="GO" id="GO:0046872">
    <property type="term" value="F:metal ion binding"/>
    <property type="evidence" value="ECO:0007669"/>
    <property type="project" value="UniProtKB-KW"/>
</dbReference>
<dbReference type="CDD" id="cd01983">
    <property type="entry name" value="SIMIBI"/>
    <property type="match status" value="1"/>
</dbReference>
<keyword evidence="19" id="KW-0238">DNA-binding</keyword>
<comment type="subunit">
    <text evidence="23">Homooligomer. Rep binds to repeated DNA motifs (iterons).</text>
</comment>
<name>A0A1W5YSD7_9VIRU</name>
<organism evidence="28">
    <name type="scientific">Sophora yellow stunt virus</name>
    <dbReference type="NCBI Taxonomy" id="1980160"/>
    <lineage>
        <taxon>Viruses</taxon>
        <taxon>Monodnaviria</taxon>
        <taxon>Shotokuvirae</taxon>
        <taxon>Cressdnaviricota</taxon>
        <taxon>Arfiviricetes</taxon>
        <taxon>Mulpavirales</taxon>
        <taxon>Nanoviridae</taxon>
        <taxon>Nanovirus</taxon>
        <taxon>Nanovirus sophorae</taxon>
    </lineage>
</organism>
<dbReference type="GO" id="GO:0005524">
    <property type="term" value="F:ATP binding"/>
    <property type="evidence" value="ECO:0007669"/>
    <property type="project" value="UniProtKB-KW"/>
</dbReference>
<comment type="catalytic activity">
    <reaction evidence="24">
        <text>ATP + H2O = ADP + phosphate + H(+)</text>
        <dbReference type="Rhea" id="RHEA:13065"/>
        <dbReference type="ChEBI" id="CHEBI:15377"/>
        <dbReference type="ChEBI" id="CHEBI:15378"/>
        <dbReference type="ChEBI" id="CHEBI:30616"/>
        <dbReference type="ChEBI" id="CHEBI:43474"/>
        <dbReference type="ChEBI" id="CHEBI:456216"/>
    </reaction>
</comment>
<evidence type="ECO:0000256" key="5">
    <source>
        <dbReference type="ARBA" id="ARBA00008545"/>
    </source>
</evidence>
<evidence type="ECO:0000256" key="4">
    <source>
        <dbReference type="ARBA" id="ARBA00006649"/>
    </source>
</evidence>
<evidence type="ECO:0000256" key="13">
    <source>
        <dbReference type="ARBA" id="ARBA00022741"/>
    </source>
</evidence>
<gene>
    <name evidence="28" type="primary">M-Rep</name>
</gene>
<evidence type="ECO:0000256" key="8">
    <source>
        <dbReference type="ARBA" id="ARBA00022679"/>
    </source>
</evidence>
<dbReference type="GO" id="GO:0003724">
    <property type="term" value="F:RNA helicase activity"/>
    <property type="evidence" value="ECO:0007669"/>
    <property type="project" value="InterPro"/>
</dbReference>
<evidence type="ECO:0000256" key="3">
    <source>
        <dbReference type="ARBA" id="ARBA00004147"/>
    </source>
</evidence>
<keyword evidence="8" id="KW-0808">Transferase</keyword>
<feature type="domain" description="CRESS-DNA virus Rep endonuclease" evidence="27">
    <location>
        <begin position="2"/>
        <end position="96"/>
    </location>
</feature>
<dbReference type="GO" id="GO:0004519">
    <property type="term" value="F:endonuclease activity"/>
    <property type="evidence" value="ECO:0007669"/>
    <property type="project" value="UniProtKB-KW"/>
</dbReference>
<keyword evidence="13" id="KW-0547">Nucleotide-binding</keyword>
<evidence type="ECO:0000256" key="7">
    <source>
        <dbReference type="ARBA" id="ARBA00022562"/>
    </source>
</evidence>
<dbReference type="SUPFAM" id="SSF52540">
    <property type="entry name" value="P-loop containing nucleoside triphosphate hydrolases"/>
    <property type="match status" value="1"/>
</dbReference>
<keyword evidence="14" id="KW-0255">Endonuclease</keyword>
<evidence type="ECO:0000256" key="16">
    <source>
        <dbReference type="ARBA" id="ARBA00022806"/>
    </source>
</evidence>
<dbReference type="Pfam" id="PF02407">
    <property type="entry name" value="Viral_Rep"/>
    <property type="match status" value="1"/>
</dbReference>
<dbReference type="Pfam" id="PF00910">
    <property type="entry name" value="RNA_helicase"/>
    <property type="match status" value="1"/>
</dbReference>
<evidence type="ECO:0000256" key="2">
    <source>
        <dbReference type="ARBA" id="ARBA00001946"/>
    </source>
</evidence>
<evidence type="ECO:0000256" key="21">
    <source>
        <dbReference type="ARBA" id="ARBA00030754"/>
    </source>
</evidence>
<evidence type="ECO:0000256" key="9">
    <source>
        <dbReference type="ARBA" id="ARBA00022695"/>
    </source>
</evidence>
<evidence type="ECO:0000256" key="25">
    <source>
        <dbReference type="ARBA" id="ARBA00049962"/>
    </source>
</evidence>
<comment type="cofactor">
    <cofactor evidence="1">
        <name>Mn(2+)</name>
        <dbReference type="ChEBI" id="CHEBI:29035"/>
    </cofactor>
</comment>
<evidence type="ECO:0000256" key="17">
    <source>
        <dbReference type="ARBA" id="ARBA00022840"/>
    </source>
</evidence>
<dbReference type="GO" id="GO:0003723">
    <property type="term" value="F:RNA binding"/>
    <property type="evidence" value="ECO:0007669"/>
    <property type="project" value="InterPro"/>
</dbReference>
<comment type="function">
    <text evidence="25">Essential for the replication of all genomic viral ssDNA (trans-replication). The closed circular ssDNA genome is first converted to a superhelical dsDNA. Rep binds a specific hairpin at the genome origin of replication. Introduces an endonucleolytic nick within the conserved sequence 5'-A[GT]TATTAC-3' in the intergenic region of the genome, thereby initiating the rolling circle replication (RCR). Following cleavage, binds covalently to the 5'-phosphate of DNA as a tyrosyl ester. The cleavage gives rise to a free 3'-OH that serves as a primer for the cellular DNA polymerase. The polymerase synthesizes the (+) strand DNA by rolling circle mechanism. After one round of replication, a Rep-catalyzed nucleotidyl transfer reaction releases a circular single-stranded virus genome, thereby terminating the replication. Displays origin-specific DNA cleavage, nucleotidyl transferase, ATPase and helicase activities.</text>
</comment>
<reference evidence="28" key="1">
    <citation type="journal article" date="2017" name="Virus Res.">
        <title>Identification of a Nanovirus-Alphasatellite Complex in Sophora alopecuroides.</title>
        <authorList>
            <person name="Heydarnejad J."/>
            <person name="Kamali M."/>
            <person name="Massumi H."/>
            <person name="Kvarnheden A."/>
            <person name="Male M.F."/>
            <person name="Kraberger S."/>
            <person name="Stainton D."/>
            <person name="Martin D.P."/>
            <person name="Varsani A."/>
        </authorList>
    </citation>
    <scope>NUCLEOTIDE SEQUENCE</scope>
    <source>
        <strain evidence="28">Ta1</strain>
    </source>
</reference>
<keyword evidence="20" id="KW-0511">Multifunctional enzyme</keyword>
<evidence type="ECO:0000313" key="28">
    <source>
        <dbReference type="EMBL" id="ARI50282.1"/>
    </source>
</evidence>
<comment type="subcellular location">
    <subcellularLocation>
        <location evidence="3">Host nucleus</location>
    </subcellularLocation>
</comment>
<dbReference type="InterPro" id="IPR027417">
    <property type="entry name" value="P-loop_NTPase"/>
</dbReference>
<evidence type="ECO:0000256" key="23">
    <source>
        <dbReference type="ARBA" id="ARBA00046883"/>
    </source>
</evidence>
<evidence type="ECO:0000259" key="27">
    <source>
        <dbReference type="PROSITE" id="PS52020"/>
    </source>
</evidence>
<accession>A0A1W5YSD7</accession>
<keyword evidence="10" id="KW-0235">DNA replication</keyword>
<dbReference type="InterPro" id="IPR049912">
    <property type="entry name" value="CRESS_DNA_REP"/>
</dbReference>
<evidence type="ECO:0000256" key="1">
    <source>
        <dbReference type="ARBA" id="ARBA00001936"/>
    </source>
</evidence>
<dbReference type="GO" id="GO:0042025">
    <property type="term" value="C:host cell nucleus"/>
    <property type="evidence" value="ECO:0007669"/>
    <property type="project" value="UniProtKB-SubCell"/>
</dbReference>
<comment type="cofactor">
    <cofactor evidence="2">
        <name>Mg(2+)</name>
        <dbReference type="ChEBI" id="CHEBI:18420"/>
    </cofactor>
</comment>
<keyword evidence="12" id="KW-0479">Metal-binding</keyword>
<evidence type="ECO:0000256" key="19">
    <source>
        <dbReference type="ARBA" id="ARBA00023125"/>
    </source>
</evidence>
<keyword evidence="17" id="KW-0067">ATP-binding</keyword>
<keyword evidence="16" id="KW-0347">Helicase</keyword>
<dbReference type="GO" id="GO:0006260">
    <property type="term" value="P:DNA replication"/>
    <property type="evidence" value="ECO:0007669"/>
    <property type="project" value="UniProtKB-KW"/>
</dbReference>
<dbReference type="EMBL" id="KX534391">
    <property type="protein sequence ID" value="ARI50282.1"/>
    <property type="molecule type" value="Genomic_DNA"/>
</dbReference>
<dbReference type="Gene3D" id="3.40.1310.20">
    <property type="match status" value="1"/>
</dbReference>
<comment type="similarity">
    <text evidence="5">Belongs to the nanoviruses/circoviruses replication-associated protein family.</text>
</comment>
<dbReference type="GO" id="GO:0016779">
    <property type="term" value="F:nucleotidyltransferase activity"/>
    <property type="evidence" value="ECO:0007669"/>
    <property type="project" value="UniProtKB-KW"/>
</dbReference>
<evidence type="ECO:0000256" key="12">
    <source>
        <dbReference type="ARBA" id="ARBA00022723"/>
    </source>
</evidence>
<evidence type="ECO:0000256" key="6">
    <source>
        <dbReference type="ARBA" id="ARBA00014531"/>
    </source>
</evidence>
<evidence type="ECO:0000256" key="20">
    <source>
        <dbReference type="ARBA" id="ARBA00023268"/>
    </source>
</evidence>
<comment type="similarity">
    <text evidence="4">Belongs to the nanoviridea/circoviridae replication-associated protein family.</text>
</comment>
<keyword evidence="18" id="KW-0190">Covalent protein-DNA linkage</keyword>
<evidence type="ECO:0000256" key="22">
    <source>
        <dbReference type="ARBA" id="ARBA00032243"/>
    </source>
</evidence>
<sequence>MSSMVKGWCFTINNPSSPLSLHETMKYMVYQLEEGENGTRHFQGYVEMKERSSLKTMKTLFPRAHLEKRKGTQGEARRYCMKEDSRIEGPWEFGEFKETIQDKLQSVLENMKVTGKRPHEYIEDCPDAYNKSKDTMNEFFDLQKKKKTIDSWTFREEEVAWQVELRAHIVENNPRSILWVYGPQGGEGKTTFARKLMKERECFYSVGGTARDVTYRYKYEDVVIFDIPRDKEDYLNYSLLEQFKNGIVQSDKYVPTLKITDPPIVIVFANFTPRSGMLSEDRIVIINC</sequence>
<keyword evidence="7" id="KW-1048">Host nucleus</keyword>
<proteinExistence type="inferred from homology"/>
<keyword evidence="11" id="KW-0540">Nuclease</keyword>
<dbReference type="FunFam" id="3.40.1310.20:FF:000002">
    <property type="entry name" value="Master replication protein"/>
    <property type="match status" value="1"/>
</dbReference>
<evidence type="ECO:0000256" key="10">
    <source>
        <dbReference type="ARBA" id="ARBA00022705"/>
    </source>
</evidence>
<evidence type="ECO:0000256" key="24">
    <source>
        <dbReference type="ARBA" id="ARBA00049360"/>
    </source>
</evidence>
<dbReference type="GO" id="GO:0016787">
    <property type="term" value="F:hydrolase activity"/>
    <property type="evidence" value="ECO:0007669"/>
    <property type="project" value="UniProtKB-KW"/>
</dbReference>
<evidence type="ECO:0000256" key="26">
    <source>
        <dbReference type="ARBA" id="ARBA00050032"/>
    </source>
</evidence>